<feature type="site" description="Contributes to redox potential value" evidence="9">
    <location>
        <position position="33"/>
    </location>
</feature>
<dbReference type="FunFam" id="3.40.30.10:FF:000001">
    <property type="entry name" value="Thioredoxin"/>
    <property type="match status" value="1"/>
</dbReference>
<dbReference type="GO" id="GO:0015035">
    <property type="term" value="F:protein-disulfide reductase activity"/>
    <property type="evidence" value="ECO:0007669"/>
    <property type="project" value="UniProtKB-UniRule"/>
</dbReference>
<dbReference type="PROSITE" id="PS00194">
    <property type="entry name" value="THIOREDOXIN_1"/>
    <property type="match status" value="1"/>
</dbReference>
<dbReference type="GO" id="GO:0005829">
    <property type="term" value="C:cytosol"/>
    <property type="evidence" value="ECO:0007669"/>
    <property type="project" value="TreeGrafter"/>
</dbReference>
<dbReference type="GO" id="GO:0045454">
    <property type="term" value="P:cell redox homeostasis"/>
    <property type="evidence" value="ECO:0007669"/>
    <property type="project" value="TreeGrafter"/>
</dbReference>
<reference evidence="12" key="2">
    <citation type="submission" date="2021-04" db="EMBL/GenBank/DDBJ databases">
        <authorList>
            <person name="Gilroy R."/>
        </authorList>
    </citation>
    <scope>NUCLEOTIDE SEQUENCE</scope>
    <source>
        <strain evidence="12">CHK179-28034</strain>
    </source>
</reference>
<dbReference type="InterPro" id="IPR005746">
    <property type="entry name" value="Thioredoxin"/>
</dbReference>
<feature type="site" description="Deprotonates C-terminal active site Cys" evidence="9">
    <location>
        <position position="25"/>
    </location>
</feature>
<evidence type="ECO:0000313" key="12">
    <source>
        <dbReference type="EMBL" id="HIZ38690.1"/>
    </source>
</evidence>
<dbReference type="PANTHER" id="PTHR45663:SF11">
    <property type="entry name" value="GEO12009P1"/>
    <property type="match status" value="1"/>
</dbReference>
<dbReference type="CDD" id="cd02947">
    <property type="entry name" value="TRX_family"/>
    <property type="match status" value="1"/>
</dbReference>
<sequence length="103" mass="11233">MAIIKITNANFDKEVLQSDKPVLIDFWASWCGPCQMLSPIIEEVAAEVSDVKIGKINVDEEPQLAAQFGVMSIPTLVVMNQSKVVNQSVGYIGKEEVLALIGK</sequence>
<name>A0A9D2J6C8_9FIRM</name>
<feature type="disulfide bond" description="Redox-active" evidence="10">
    <location>
        <begin position="31"/>
        <end position="34"/>
    </location>
</feature>
<evidence type="ECO:0000256" key="9">
    <source>
        <dbReference type="PIRSR" id="PIRSR000077-1"/>
    </source>
</evidence>
<evidence type="ECO:0000256" key="6">
    <source>
        <dbReference type="ARBA" id="ARBA00023284"/>
    </source>
</evidence>
<keyword evidence="5 10" id="KW-1015">Disulfide bond</keyword>
<keyword evidence="3" id="KW-0813">Transport</keyword>
<evidence type="ECO:0000259" key="11">
    <source>
        <dbReference type="PROSITE" id="PS51352"/>
    </source>
</evidence>
<dbReference type="InterPro" id="IPR017937">
    <property type="entry name" value="Thioredoxin_CS"/>
</dbReference>
<dbReference type="PRINTS" id="PR00421">
    <property type="entry name" value="THIOREDOXIN"/>
</dbReference>
<evidence type="ECO:0000256" key="1">
    <source>
        <dbReference type="ARBA" id="ARBA00008987"/>
    </source>
</evidence>
<dbReference type="PIRSF" id="PIRSF000077">
    <property type="entry name" value="Thioredoxin"/>
    <property type="match status" value="1"/>
</dbReference>
<dbReference type="Proteomes" id="UP000824049">
    <property type="component" value="Unassembled WGS sequence"/>
</dbReference>
<protein>
    <recommendedName>
        <fullName evidence="2 7">Thioredoxin</fullName>
    </recommendedName>
</protein>
<evidence type="ECO:0000256" key="2">
    <source>
        <dbReference type="ARBA" id="ARBA00020570"/>
    </source>
</evidence>
<evidence type="ECO:0000256" key="5">
    <source>
        <dbReference type="ARBA" id="ARBA00023157"/>
    </source>
</evidence>
<comment type="similarity">
    <text evidence="1 8">Belongs to the thioredoxin family.</text>
</comment>
<feature type="active site" description="Nucleophile" evidence="9">
    <location>
        <position position="31"/>
    </location>
</feature>
<reference evidence="12" key="1">
    <citation type="journal article" date="2021" name="PeerJ">
        <title>Extensive microbial diversity within the chicken gut microbiome revealed by metagenomics and culture.</title>
        <authorList>
            <person name="Gilroy R."/>
            <person name="Ravi A."/>
            <person name="Getino M."/>
            <person name="Pursley I."/>
            <person name="Horton D.L."/>
            <person name="Alikhan N.F."/>
            <person name="Baker D."/>
            <person name="Gharbi K."/>
            <person name="Hall N."/>
            <person name="Watson M."/>
            <person name="Adriaenssens E.M."/>
            <person name="Foster-Nyarko E."/>
            <person name="Jarju S."/>
            <person name="Secka A."/>
            <person name="Antonio M."/>
            <person name="Oren A."/>
            <person name="Chaudhuri R.R."/>
            <person name="La Ragione R."/>
            <person name="Hildebrand F."/>
            <person name="Pallen M.J."/>
        </authorList>
    </citation>
    <scope>NUCLEOTIDE SEQUENCE</scope>
    <source>
        <strain evidence="12">CHK179-28034</strain>
    </source>
</reference>
<organism evidence="12 13">
    <name type="scientific">Candidatus Anaerobutyricum stercoris</name>
    <dbReference type="NCBI Taxonomy" id="2838457"/>
    <lineage>
        <taxon>Bacteria</taxon>
        <taxon>Bacillati</taxon>
        <taxon>Bacillota</taxon>
        <taxon>Clostridia</taxon>
        <taxon>Lachnospirales</taxon>
        <taxon>Lachnospiraceae</taxon>
        <taxon>Anaerobutyricum</taxon>
    </lineage>
</organism>
<dbReference type="Gene3D" id="3.40.30.10">
    <property type="entry name" value="Glutaredoxin"/>
    <property type="match status" value="1"/>
</dbReference>
<comment type="caution">
    <text evidence="12">The sequence shown here is derived from an EMBL/GenBank/DDBJ whole genome shotgun (WGS) entry which is preliminary data.</text>
</comment>
<feature type="domain" description="Thioredoxin" evidence="11">
    <location>
        <begin position="1"/>
        <end position="103"/>
    </location>
</feature>
<dbReference type="InterPro" id="IPR013766">
    <property type="entry name" value="Thioredoxin_domain"/>
</dbReference>
<dbReference type="PANTHER" id="PTHR45663">
    <property type="entry name" value="GEO12009P1"/>
    <property type="match status" value="1"/>
</dbReference>
<evidence type="ECO:0000256" key="8">
    <source>
        <dbReference type="PIRNR" id="PIRNR000077"/>
    </source>
</evidence>
<dbReference type="InterPro" id="IPR036249">
    <property type="entry name" value="Thioredoxin-like_sf"/>
</dbReference>
<keyword evidence="4" id="KW-0249">Electron transport</keyword>
<dbReference type="AlphaFoldDB" id="A0A9D2J6C8"/>
<dbReference type="NCBIfam" id="TIGR01068">
    <property type="entry name" value="thioredoxin"/>
    <property type="match status" value="1"/>
</dbReference>
<proteinExistence type="inferred from homology"/>
<dbReference type="PROSITE" id="PS51352">
    <property type="entry name" value="THIOREDOXIN_2"/>
    <property type="match status" value="1"/>
</dbReference>
<evidence type="ECO:0000313" key="13">
    <source>
        <dbReference type="Proteomes" id="UP000824049"/>
    </source>
</evidence>
<gene>
    <name evidence="12" type="primary">trxA</name>
    <name evidence="12" type="ORF">H9968_02015</name>
</gene>
<evidence type="ECO:0000256" key="3">
    <source>
        <dbReference type="ARBA" id="ARBA00022448"/>
    </source>
</evidence>
<evidence type="ECO:0000256" key="10">
    <source>
        <dbReference type="PIRSR" id="PIRSR000077-4"/>
    </source>
</evidence>
<evidence type="ECO:0000256" key="4">
    <source>
        <dbReference type="ARBA" id="ARBA00022982"/>
    </source>
</evidence>
<accession>A0A9D2J6C8</accession>
<keyword evidence="6 10" id="KW-0676">Redox-active center</keyword>
<dbReference type="EMBL" id="DXBR01000024">
    <property type="protein sequence ID" value="HIZ38690.1"/>
    <property type="molecule type" value="Genomic_DNA"/>
</dbReference>
<feature type="active site" description="Nucleophile" evidence="9">
    <location>
        <position position="34"/>
    </location>
</feature>
<dbReference type="SUPFAM" id="SSF52833">
    <property type="entry name" value="Thioredoxin-like"/>
    <property type="match status" value="1"/>
</dbReference>
<dbReference type="Pfam" id="PF00085">
    <property type="entry name" value="Thioredoxin"/>
    <property type="match status" value="1"/>
</dbReference>
<evidence type="ECO:0000256" key="7">
    <source>
        <dbReference type="NCBIfam" id="TIGR01068"/>
    </source>
</evidence>
<feature type="site" description="Contributes to redox potential value" evidence="9">
    <location>
        <position position="32"/>
    </location>
</feature>